<dbReference type="CDD" id="cd00590">
    <property type="entry name" value="RRM_SF"/>
    <property type="match status" value="1"/>
</dbReference>
<protein>
    <recommendedName>
        <fullName evidence="4">RRM domain-containing protein</fullName>
    </recommendedName>
</protein>
<organism evidence="2 3">
    <name type="scientific">Urochloa decumbens</name>
    <dbReference type="NCBI Taxonomy" id="240449"/>
    <lineage>
        <taxon>Eukaryota</taxon>
        <taxon>Viridiplantae</taxon>
        <taxon>Streptophyta</taxon>
        <taxon>Embryophyta</taxon>
        <taxon>Tracheophyta</taxon>
        <taxon>Spermatophyta</taxon>
        <taxon>Magnoliopsida</taxon>
        <taxon>Liliopsida</taxon>
        <taxon>Poales</taxon>
        <taxon>Poaceae</taxon>
        <taxon>PACMAD clade</taxon>
        <taxon>Panicoideae</taxon>
        <taxon>Panicodae</taxon>
        <taxon>Paniceae</taxon>
        <taxon>Melinidinae</taxon>
        <taxon>Urochloa</taxon>
    </lineage>
</organism>
<dbReference type="PANTHER" id="PTHR33527">
    <property type="entry name" value="OS07G0274300 PROTEIN"/>
    <property type="match status" value="1"/>
</dbReference>
<proteinExistence type="predicted"/>
<keyword evidence="1" id="KW-0472">Membrane</keyword>
<accession>A0ABC8XP71</accession>
<feature type="transmembrane region" description="Helical" evidence="1">
    <location>
        <begin position="20"/>
        <end position="45"/>
    </location>
</feature>
<gene>
    <name evidence="2" type="ORF">URODEC1_LOCUS25133</name>
</gene>
<keyword evidence="3" id="KW-1185">Reference proteome</keyword>
<dbReference type="EMBL" id="OZ075124">
    <property type="protein sequence ID" value="CAL4928355.1"/>
    <property type="molecule type" value="Genomic_DNA"/>
</dbReference>
<dbReference type="AlphaFoldDB" id="A0ABC8XP71"/>
<sequence length="481" mass="54830">MDTFDLPNAISSCIRHGRQLYYRLVFLLGMDPSLSIEIIAFWLLVEGNGEVNFLQHINSFHGDHFLALVGMGKQVIDAMHANPVDLKSRSAREFHNQVILGICFILNNVCYKVLNDLRQKAEQGVAIHDMEESPDSSYHHVLTRQHMKDQPHMSTSYHQYQGDHPIFASQRQHLKTQPHISTSHHQYQGDCSIPTSMPSAIKYLDNTEESPNSNYHVLHQYMKDHHHISSSYHQYQGDCSISRSSAPRAIKSFEDMVKARDEVLSMNAFSPDLFNMIPQQQKSIGMSVSASSFTMPTAIQDHQDMVKMRYGVQSMNAFSSDLDIISPQRQKNIGMNMSSGLDIQDLESLFRNCTISPQFPVEWDNTSPQSSTMNMDPYVHSLVPQDDRTLFVTFSNGYPLTKNEVYNFFMSNFGDVESLSIEEPIELRPPQYALVTFGSLETVLLILGGKEKVKFVTAGKHLWARKYVPKNKQKGKNKAWM</sequence>
<evidence type="ECO:0000313" key="3">
    <source>
        <dbReference type="Proteomes" id="UP001497457"/>
    </source>
</evidence>
<evidence type="ECO:0000313" key="2">
    <source>
        <dbReference type="EMBL" id="CAL4928355.1"/>
    </source>
</evidence>
<evidence type="ECO:0000256" key="1">
    <source>
        <dbReference type="SAM" id="Phobius"/>
    </source>
</evidence>
<dbReference type="Proteomes" id="UP001497457">
    <property type="component" value="Chromosome 14rd"/>
</dbReference>
<reference evidence="2" key="1">
    <citation type="submission" date="2024-10" db="EMBL/GenBank/DDBJ databases">
        <authorList>
            <person name="Ryan C."/>
        </authorList>
    </citation>
    <scope>NUCLEOTIDE SEQUENCE [LARGE SCALE GENOMIC DNA]</scope>
</reference>
<dbReference type="PANTHER" id="PTHR33527:SF14">
    <property type="entry name" value="OS07G0274300 PROTEIN"/>
    <property type="match status" value="1"/>
</dbReference>
<name>A0ABC8XP71_9POAL</name>
<keyword evidence="1" id="KW-0812">Transmembrane</keyword>
<evidence type="ECO:0008006" key="4">
    <source>
        <dbReference type="Google" id="ProtNLM"/>
    </source>
</evidence>
<keyword evidence="1" id="KW-1133">Transmembrane helix</keyword>